<evidence type="ECO:0000256" key="1">
    <source>
        <dbReference type="SAM" id="MobiDB-lite"/>
    </source>
</evidence>
<dbReference type="KEGG" id="rgu:A4W93_05655"/>
<organism evidence="2 3">
    <name type="scientific">Piscinibacter gummiphilus</name>
    <dbReference type="NCBI Taxonomy" id="946333"/>
    <lineage>
        <taxon>Bacteria</taxon>
        <taxon>Pseudomonadati</taxon>
        <taxon>Pseudomonadota</taxon>
        <taxon>Betaproteobacteria</taxon>
        <taxon>Burkholderiales</taxon>
        <taxon>Sphaerotilaceae</taxon>
        <taxon>Piscinibacter</taxon>
    </lineage>
</organism>
<feature type="region of interest" description="Disordered" evidence="1">
    <location>
        <begin position="116"/>
        <end position="214"/>
    </location>
</feature>
<protein>
    <recommendedName>
        <fullName evidence="4">Type II secretion system protein GspC N-terminal domain-containing protein</fullName>
    </recommendedName>
</protein>
<dbReference type="EMBL" id="CP015118">
    <property type="protein sequence ID" value="ARN19436.1"/>
    <property type="molecule type" value="Genomic_DNA"/>
</dbReference>
<feature type="compositionally biased region" description="Pro residues" evidence="1">
    <location>
        <begin position="151"/>
        <end position="166"/>
    </location>
</feature>
<name>A0A1W6L5F2_9BURK</name>
<dbReference type="Proteomes" id="UP000193427">
    <property type="component" value="Chromosome"/>
</dbReference>
<dbReference type="RefSeq" id="WP_085749696.1">
    <property type="nucleotide sequence ID" value="NZ_CP015118.1"/>
</dbReference>
<evidence type="ECO:0008006" key="4">
    <source>
        <dbReference type="Google" id="ProtNLM"/>
    </source>
</evidence>
<feature type="compositionally biased region" description="Low complexity" evidence="1">
    <location>
        <begin position="167"/>
        <end position="182"/>
    </location>
</feature>
<sequence length="214" mass="21827">MWALVAGAIVFWGLRLFVSPTPAPANAVAVVDVAAAGGDLSRLFGVTQVAVPDAPPPESTRFRLLGVLAARDSGNPGAPGVALVSVDGKPPRPYRAGARVEDRLFLKAVSLRTASFGPDQGPVSFTLEVPRMPEPATGTLTPVDASQLQIAPPPVPQQAPQMPPQQQPAQPMPGDAQNPNAGPMGGPPPDNQTPPMQRGGPAPALGGANGSGRQ</sequence>
<reference evidence="2 3" key="1">
    <citation type="submission" date="2016-04" db="EMBL/GenBank/DDBJ databases">
        <title>Complete genome sequence of natural rubber-degrading, novel Gram-negative bacterium, Rhizobacter gummiphilus strain NS21.</title>
        <authorList>
            <person name="Tabata M."/>
            <person name="Kasai D."/>
            <person name="Fukuda M."/>
        </authorList>
    </citation>
    <scope>NUCLEOTIDE SEQUENCE [LARGE SCALE GENOMIC DNA]</scope>
    <source>
        <strain evidence="2 3">NS21</strain>
    </source>
</reference>
<keyword evidence="3" id="KW-1185">Reference proteome</keyword>
<evidence type="ECO:0000313" key="3">
    <source>
        <dbReference type="Proteomes" id="UP000193427"/>
    </source>
</evidence>
<proteinExistence type="predicted"/>
<evidence type="ECO:0000313" key="2">
    <source>
        <dbReference type="EMBL" id="ARN19436.1"/>
    </source>
</evidence>
<accession>A0A1W6L5F2</accession>
<gene>
    <name evidence="2" type="ORF">A4W93_05655</name>
</gene>
<dbReference type="STRING" id="946333.A4W93_05655"/>
<dbReference type="AlphaFoldDB" id="A0A1W6L5F2"/>